<reference evidence="1" key="1">
    <citation type="submission" date="2020-06" db="EMBL/GenBank/DDBJ databases">
        <title>Unique genomic features of the anaerobic methanotrophic archaea.</title>
        <authorList>
            <person name="Chadwick G.L."/>
            <person name="Skennerton C.T."/>
            <person name="Laso-Perez R."/>
            <person name="Leu A.O."/>
            <person name="Speth D.R."/>
            <person name="Yu H."/>
            <person name="Morgan-Lang C."/>
            <person name="Hatzenpichler R."/>
            <person name="Goudeau D."/>
            <person name="Malmstrom R."/>
            <person name="Brazelton W.J."/>
            <person name="Woyke T."/>
            <person name="Hallam S.J."/>
            <person name="Tyson G.W."/>
            <person name="Wegener G."/>
            <person name="Boetius A."/>
            <person name="Orphan V."/>
        </authorList>
    </citation>
    <scope>NUCLEOTIDE SEQUENCE</scope>
</reference>
<proteinExistence type="predicted"/>
<organism evidence="1">
    <name type="scientific">Candidatus Methanophaga sp. ANME-1 ERB7</name>
    <dbReference type="NCBI Taxonomy" id="2759913"/>
    <lineage>
        <taxon>Archaea</taxon>
        <taxon>Methanobacteriati</taxon>
        <taxon>Methanobacteriota</taxon>
        <taxon>Stenosarchaea group</taxon>
        <taxon>Methanomicrobia</taxon>
        <taxon>Candidatus Methanophagales</taxon>
        <taxon>Candidatus Methanophagaceae</taxon>
        <taxon>Candidatus Methanophaga</taxon>
    </lineage>
</organism>
<name>A0A7G9Z366_9EURY</name>
<gene>
    <name evidence="1" type="ORF">PDBAIGND_00005</name>
</gene>
<dbReference type="AlphaFoldDB" id="A0A7G9Z366"/>
<protein>
    <submittedName>
        <fullName evidence="1">Uncharacterized protein</fullName>
    </submittedName>
</protein>
<evidence type="ECO:0000313" key="1">
    <source>
        <dbReference type="EMBL" id="QNO54700.1"/>
    </source>
</evidence>
<sequence>MKVTEEEFEELVTEAISSLPENLKKDGKYCCSN</sequence>
<dbReference type="EMBL" id="MT631590">
    <property type="protein sequence ID" value="QNO54700.1"/>
    <property type="molecule type" value="Genomic_DNA"/>
</dbReference>
<accession>A0A7G9Z366</accession>